<gene>
    <name evidence="5" type="primary">rpiB</name>
    <name evidence="5" type="ORF">EVG15_05635</name>
</gene>
<dbReference type="GO" id="GO:0004751">
    <property type="term" value="F:ribose-5-phosphate isomerase activity"/>
    <property type="evidence" value="ECO:0007669"/>
    <property type="project" value="UniProtKB-EC"/>
</dbReference>
<dbReference type="NCBIfam" id="NF004051">
    <property type="entry name" value="PRK05571.1"/>
    <property type="match status" value="1"/>
</dbReference>
<feature type="active site" description="Proton acceptor" evidence="3">
    <location>
        <position position="66"/>
    </location>
</feature>
<reference evidence="5 6" key="1">
    <citation type="journal article" date="2019" name="ISME J.">
        <title>Insights into ecological role of a new deltaproteobacterial order Candidatus Acidulodesulfobacterales by metagenomics and metatranscriptomics.</title>
        <authorList>
            <person name="Tan S."/>
            <person name="Liu J."/>
            <person name="Fang Y."/>
            <person name="Hedlund B.P."/>
            <person name="Lian Z.H."/>
            <person name="Huang L.Y."/>
            <person name="Li J.T."/>
            <person name="Huang L.N."/>
            <person name="Li W.J."/>
            <person name="Jiang H.C."/>
            <person name="Dong H.L."/>
            <person name="Shu W.S."/>
        </authorList>
    </citation>
    <scope>NUCLEOTIDE SEQUENCE [LARGE SCALE GENOMIC DNA]</scope>
    <source>
        <strain evidence="5">AP1</strain>
    </source>
</reference>
<protein>
    <submittedName>
        <fullName evidence="5">Ribose 5-phosphate isomerase B</fullName>
        <ecNumber evidence="5">5.3.1.6</ecNumber>
    </submittedName>
</protein>
<feature type="binding site" evidence="4">
    <location>
        <begin position="8"/>
        <end position="9"/>
    </location>
    <ligand>
        <name>D-ribulose 5-phosphate</name>
        <dbReference type="ChEBI" id="CHEBI:58121"/>
    </ligand>
</feature>
<evidence type="ECO:0000256" key="3">
    <source>
        <dbReference type="PIRSR" id="PIRSR005384-1"/>
    </source>
</evidence>
<sequence>MKVFVGSDHAGFDLKEAIKNYLTEKKLEFIDLGTDSASKSVDYPDYALEVAKETVKDNNSIGILVCGTGIGMSIAANKVKGVRAALIYDEYTAEVAKKHNNANVITFGGRTMTPLEVDRYLTKFLNAEFEDGRHQNRIDKIHNIE</sequence>
<evidence type="ECO:0000313" key="6">
    <source>
        <dbReference type="Proteomes" id="UP000319296"/>
    </source>
</evidence>
<dbReference type="GO" id="GO:0005975">
    <property type="term" value="P:carbohydrate metabolic process"/>
    <property type="evidence" value="ECO:0007669"/>
    <property type="project" value="InterPro"/>
</dbReference>
<feature type="active site" description="Proton donor" evidence="3">
    <location>
        <position position="99"/>
    </location>
</feature>
<dbReference type="AlphaFoldDB" id="A0A519BMK9"/>
<feature type="binding site" evidence="4">
    <location>
        <position position="133"/>
    </location>
    <ligand>
        <name>D-ribulose 5-phosphate</name>
        <dbReference type="ChEBI" id="CHEBI:58121"/>
    </ligand>
</feature>
<feature type="binding site" evidence="4">
    <location>
        <position position="137"/>
    </location>
    <ligand>
        <name>D-ribulose 5-phosphate</name>
        <dbReference type="ChEBI" id="CHEBI:58121"/>
    </ligand>
</feature>
<dbReference type="EMBL" id="SGBB01000008">
    <property type="protein sequence ID" value="RZD18514.1"/>
    <property type="molecule type" value="Genomic_DNA"/>
</dbReference>
<accession>A0A519BMK9</accession>
<comment type="caution">
    <text evidence="5">The sequence shown here is derived from an EMBL/GenBank/DDBJ whole genome shotgun (WGS) entry which is preliminary data.</text>
</comment>
<dbReference type="NCBIfam" id="TIGR01120">
    <property type="entry name" value="rpiB"/>
    <property type="match status" value="1"/>
</dbReference>
<dbReference type="PANTHER" id="PTHR30345:SF0">
    <property type="entry name" value="DNA DAMAGE-REPAIR_TOLERATION PROTEIN DRT102"/>
    <property type="match status" value="1"/>
</dbReference>
<dbReference type="Proteomes" id="UP000319296">
    <property type="component" value="Unassembled WGS sequence"/>
</dbReference>
<evidence type="ECO:0000256" key="4">
    <source>
        <dbReference type="PIRSR" id="PIRSR005384-2"/>
    </source>
</evidence>
<dbReference type="PIRSF" id="PIRSF005384">
    <property type="entry name" value="RpiB_LacA_B"/>
    <property type="match status" value="1"/>
</dbReference>
<feature type="binding site" evidence="4">
    <location>
        <position position="100"/>
    </location>
    <ligand>
        <name>D-ribulose 5-phosphate</name>
        <dbReference type="ChEBI" id="CHEBI:58121"/>
    </ligand>
</feature>
<feature type="binding site" evidence="4">
    <location>
        <begin position="67"/>
        <end position="71"/>
    </location>
    <ligand>
        <name>D-ribulose 5-phosphate</name>
        <dbReference type="ChEBI" id="CHEBI:58121"/>
    </ligand>
</feature>
<dbReference type="Gene3D" id="3.40.1400.10">
    <property type="entry name" value="Sugar-phosphate isomerase, RpiB/LacA/LacB"/>
    <property type="match status" value="1"/>
</dbReference>
<dbReference type="InterPro" id="IPR004785">
    <property type="entry name" value="RpiB"/>
</dbReference>
<evidence type="ECO:0000256" key="2">
    <source>
        <dbReference type="ARBA" id="ARBA00023235"/>
    </source>
</evidence>
<organism evidence="5 6">
    <name type="scientific">Candidatus Acididesulfobacter diazotrophicus</name>
    <dbReference type="NCBI Taxonomy" id="2597226"/>
    <lineage>
        <taxon>Bacteria</taxon>
        <taxon>Deltaproteobacteria</taxon>
        <taxon>Candidatus Acidulodesulfobacterales</taxon>
        <taxon>Candidatus Acididesulfobacter</taxon>
    </lineage>
</organism>
<dbReference type="InterPro" id="IPR036569">
    <property type="entry name" value="RpiB_LacA_LacB_sf"/>
</dbReference>
<dbReference type="NCBIfam" id="TIGR00689">
    <property type="entry name" value="rpiB_lacA_lacB"/>
    <property type="match status" value="1"/>
</dbReference>
<dbReference type="SUPFAM" id="SSF89623">
    <property type="entry name" value="Ribose/Galactose isomerase RpiB/AlsB"/>
    <property type="match status" value="1"/>
</dbReference>
<keyword evidence="2 5" id="KW-0413">Isomerase</keyword>
<proteinExistence type="inferred from homology"/>
<dbReference type="EC" id="5.3.1.6" evidence="5"/>
<feature type="binding site" evidence="4">
    <location>
        <position position="110"/>
    </location>
    <ligand>
        <name>D-ribulose 5-phosphate</name>
        <dbReference type="ChEBI" id="CHEBI:58121"/>
    </ligand>
</feature>
<dbReference type="PANTHER" id="PTHR30345">
    <property type="entry name" value="RIBOSE-5-PHOSPHATE ISOMERASE B"/>
    <property type="match status" value="1"/>
</dbReference>
<comment type="similarity">
    <text evidence="1">Belongs to the LacAB/RpiB family.</text>
</comment>
<evidence type="ECO:0000313" key="5">
    <source>
        <dbReference type="EMBL" id="RZD18514.1"/>
    </source>
</evidence>
<dbReference type="InterPro" id="IPR003500">
    <property type="entry name" value="RpiB_LacA_LacB"/>
</dbReference>
<name>A0A519BMK9_9DELT</name>
<dbReference type="Pfam" id="PF02502">
    <property type="entry name" value="LacAB_rpiB"/>
    <property type="match status" value="1"/>
</dbReference>
<evidence type="ECO:0000256" key="1">
    <source>
        <dbReference type="ARBA" id="ARBA00008754"/>
    </source>
</evidence>